<dbReference type="AlphaFoldDB" id="A0A0C3G231"/>
<gene>
    <name evidence="1" type="ORF">PILCRDRAFT_390619</name>
</gene>
<dbReference type="Proteomes" id="UP000054166">
    <property type="component" value="Unassembled WGS sequence"/>
</dbReference>
<reference evidence="1 2" key="1">
    <citation type="submission" date="2014-04" db="EMBL/GenBank/DDBJ databases">
        <authorList>
            <consortium name="DOE Joint Genome Institute"/>
            <person name="Kuo A."/>
            <person name="Tarkka M."/>
            <person name="Buscot F."/>
            <person name="Kohler A."/>
            <person name="Nagy L.G."/>
            <person name="Floudas D."/>
            <person name="Copeland A."/>
            <person name="Barry K.W."/>
            <person name="Cichocki N."/>
            <person name="Veneault-Fourrey C."/>
            <person name="LaButti K."/>
            <person name="Lindquist E.A."/>
            <person name="Lipzen A."/>
            <person name="Lundell T."/>
            <person name="Morin E."/>
            <person name="Murat C."/>
            <person name="Sun H."/>
            <person name="Tunlid A."/>
            <person name="Henrissat B."/>
            <person name="Grigoriev I.V."/>
            <person name="Hibbett D.S."/>
            <person name="Martin F."/>
            <person name="Nordberg H.P."/>
            <person name="Cantor M.N."/>
            <person name="Hua S.X."/>
        </authorList>
    </citation>
    <scope>NUCLEOTIDE SEQUENCE [LARGE SCALE GENOMIC DNA]</scope>
    <source>
        <strain evidence="1 2">F 1598</strain>
    </source>
</reference>
<dbReference type="EMBL" id="KN832987">
    <property type="protein sequence ID" value="KIM84626.1"/>
    <property type="molecule type" value="Genomic_DNA"/>
</dbReference>
<protein>
    <submittedName>
        <fullName evidence="1">Uncharacterized protein</fullName>
    </submittedName>
</protein>
<sequence length="72" mass="8401">MYTGTNPLYTTKYSERLQSMHSSLVHRLLRNADIMRGRRSMRVYDQRVLDEIVAVNLKKDSVAWDVCLDLIG</sequence>
<proteinExistence type="predicted"/>
<evidence type="ECO:0000313" key="1">
    <source>
        <dbReference type="EMBL" id="KIM84626.1"/>
    </source>
</evidence>
<evidence type="ECO:0000313" key="2">
    <source>
        <dbReference type="Proteomes" id="UP000054166"/>
    </source>
</evidence>
<dbReference type="InParanoid" id="A0A0C3G231"/>
<reference evidence="2" key="2">
    <citation type="submission" date="2015-01" db="EMBL/GenBank/DDBJ databases">
        <title>Evolutionary Origins and Diversification of the Mycorrhizal Mutualists.</title>
        <authorList>
            <consortium name="DOE Joint Genome Institute"/>
            <consortium name="Mycorrhizal Genomics Consortium"/>
            <person name="Kohler A."/>
            <person name="Kuo A."/>
            <person name="Nagy L.G."/>
            <person name="Floudas D."/>
            <person name="Copeland A."/>
            <person name="Barry K.W."/>
            <person name="Cichocki N."/>
            <person name="Veneault-Fourrey C."/>
            <person name="LaButti K."/>
            <person name="Lindquist E.A."/>
            <person name="Lipzen A."/>
            <person name="Lundell T."/>
            <person name="Morin E."/>
            <person name="Murat C."/>
            <person name="Riley R."/>
            <person name="Ohm R."/>
            <person name="Sun H."/>
            <person name="Tunlid A."/>
            <person name="Henrissat B."/>
            <person name="Grigoriev I.V."/>
            <person name="Hibbett D.S."/>
            <person name="Martin F."/>
        </authorList>
    </citation>
    <scope>NUCLEOTIDE SEQUENCE [LARGE SCALE GENOMIC DNA]</scope>
    <source>
        <strain evidence="2">F 1598</strain>
    </source>
</reference>
<accession>A0A0C3G231</accession>
<keyword evidence="2" id="KW-1185">Reference proteome</keyword>
<organism evidence="1 2">
    <name type="scientific">Piloderma croceum (strain F 1598)</name>
    <dbReference type="NCBI Taxonomy" id="765440"/>
    <lineage>
        <taxon>Eukaryota</taxon>
        <taxon>Fungi</taxon>
        <taxon>Dikarya</taxon>
        <taxon>Basidiomycota</taxon>
        <taxon>Agaricomycotina</taxon>
        <taxon>Agaricomycetes</taxon>
        <taxon>Agaricomycetidae</taxon>
        <taxon>Atheliales</taxon>
        <taxon>Atheliaceae</taxon>
        <taxon>Piloderma</taxon>
    </lineage>
</organism>
<dbReference type="HOGENOM" id="CLU_2723068_0_0_1"/>
<name>A0A0C3G231_PILCF</name>